<dbReference type="Proteomes" id="UP000018733">
    <property type="component" value="Unassembled WGS sequence"/>
</dbReference>
<dbReference type="EMBL" id="AYXT01000009">
    <property type="protein sequence ID" value="ETF03014.1"/>
    <property type="molecule type" value="Genomic_DNA"/>
</dbReference>
<dbReference type="HOGENOM" id="CLU_2366589_0_0_4"/>
<evidence type="ECO:0000313" key="2">
    <source>
        <dbReference type="Proteomes" id="UP000018733"/>
    </source>
</evidence>
<evidence type="ECO:0000313" key="1">
    <source>
        <dbReference type="EMBL" id="ETF03014.1"/>
    </source>
</evidence>
<comment type="caution">
    <text evidence="1">The sequence shown here is derived from an EMBL/GenBank/DDBJ whole genome shotgun (WGS) entry which is preliminary data.</text>
</comment>
<organism evidence="1 2">
    <name type="scientific">Advenella kashmirensis W13003</name>
    <dbReference type="NCBI Taxonomy" id="1424334"/>
    <lineage>
        <taxon>Bacteria</taxon>
        <taxon>Pseudomonadati</taxon>
        <taxon>Pseudomonadota</taxon>
        <taxon>Betaproteobacteria</taxon>
        <taxon>Burkholderiales</taxon>
        <taxon>Alcaligenaceae</taxon>
    </lineage>
</organism>
<sequence length="95" mass="10308">MQAKGLHLLKAAKAQANRSRLAAAQAGYAALKSKTTATLRDVSAEEARLFLEKASNDRRFTLAARNLGELSDTEAIALYTQLKSLLESTRDGDDK</sequence>
<protein>
    <submittedName>
        <fullName evidence="1">Uncharacterized protein</fullName>
    </submittedName>
</protein>
<gene>
    <name evidence="1" type="ORF">W822_09325</name>
</gene>
<dbReference type="AlphaFoldDB" id="V8QVL1"/>
<name>V8QVL1_9BURK</name>
<reference evidence="1 2" key="1">
    <citation type="journal article" date="2014" name="Genome Announc.">
        <title>Draft Genome Sequence of Advenella kashmirensis Strain W13003, a Polycyclic Aromatic Hydrocarbon-Degrading Bacterium.</title>
        <authorList>
            <person name="Wang X."/>
            <person name="Jin D."/>
            <person name="Zhou L."/>
            <person name="Wu L."/>
            <person name="An W."/>
            <person name="Zhao L."/>
        </authorList>
    </citation>
    <scope>NUCLEOTIDE SEQUENCE [LARGE SCALE GENOMIC DNA]</scope>
    <source>
        <strain evidence="1 2">W13003</strain>
    </source>
</reference>
<dbReference type="STRING" id="1424334.W822_09325"/>
<accession>V8QVL1</accession>
<keyword evidence="2" id="KW-1185">Reference proteome</keyword>
<proteinExistence type="predicted"/>